<name>A0A1E4RGN9_9ASCO</name>
<feature type="compositionally biased region" description="Acidic residues" evidence="1">
    <location>
        <begin position="353"/>
        <end position="365"/>
    </location>
</feature>
<dbReference type="GO" id="GO:0035303">
    <property type="term" value="P:regulation of dephosphorylation"/>
    <property type="evidence" value="ECO:0007669"/>
    <property type="project" value="TreeGrafter"/>
</dbReference>
<dbReference type="PANTHER" id="PTHR10933:SF9">
    <property type="entry name" value="IMMUNOGLOBULIN-BINDING PROTEIN 1"/>
    <property type="match status" value="1"/>
</dbReference>
<accession>A0A1E4RGN9</accession>
<evidence type="ECO:0000313" key="2">
    <source>
        <dbReference type="EMBL" id="ODV66285.1"/>
    </source>
</evidence>
<dbReference type="Pfam" id="PF04177">
    <property type="entry name" value="TAP42"/>
    <property type="match status" value="1"/>
</dbReference>
<feature type="compositionally biased region" description="Basic and acidic residues" evidence="1">
    <location>
        <begin position="259"/>
        <end position="271"/>
    </location>
</feature>
<dbReference type="AlphaFoldDB" id="A0A1E4RGN9"/>
<feature type="region of interest" description="Disordered" evidence="1">
    <location>
        <begin position="250"/>
        <end position="279"/>
    </location>
</feature>
<dbReference type="OrthoDB" id="10261753at2759"/>
<dbReference type="GeneID" id="30993889"/>
<dbReference type="GO" id="GO:0005829">
    <property type="term" value="C:cytosol"/>
    <property type="evidence" value="ECO:0007669"/>
    <property type="project" value="TreeGrafter"/>
</dbReference>
<protein>
    <submittedName>
        <fullName evidence="2">TAP42-like protein</fullName>
    </submittedName>
</protein>
<organism evidence="2 3">
    <name type="scientific">Hyphopichia burtonii NRRL Y-1933</name>
    <dbReference type="NCBI Taxonomy" id="984485"/>
    <lineage>
        <taxon>Eukaryota</taxon>
        <taxon>Fungi</taxon>
        <taxon>Dikarya</taxon>
        <taxon>Ascomycota</taxon>
        <taxon>Saccharomycotina</taxon>
        <taxon>Pichiomycetes</taxon>
        <taxon>Debaryomycetaceae</taxon>
        <taxon>Hyphopichia</taxon>
    </lineage>
</organism>
<dbReference type="RefSeq" id="XP_020075352.1">
    <property type="nucleotide sequence ID" value="XM_020219339.1"/>
</dbReference>
<proteinExistence type="predicted"/>
<sequence length="390" mass="45223">MSESTNQTIGQKFRNAVKEFQSVFNGSETVILRKDSNAYQSKLSKLISDFVSIQIVVDRLSLFSDNETIDEINTNYIPFANTNYYLGVLYMNFLLDEKHSNIDLQDDKLLHKMKNISIAKNKFLHFLNQLQGFGQNVLNANQNSRLNSFKETFNPTFDEIVSFNNNPTLKRAEKISNYKLEKELNGKLEILFEYYDKYNDNNDDDDILKNFDEEIVKNIFIDQLRLNSIHSFSNLELIVMEIQVLSNRPEQKIQPIKPQDPRKNDNSKENDYGYTPKLESLPFKDKKHRDLISKQGRVLQPFTITSNKQELRNKVFGTGQVLPSMSVEEYLDYELANGKMMKEEVKDAPKGSEDEDSDNIDSDEELEKRLWDDWKDENPKGSGNMGANLG</sequence>
<evidence type="ECO:0000256" key="1">
    <source>
        <dbReference type="SAM" id="MobiDB-lite"/>
    </source>
</evidence>
<dbReference type="Gene3D" id="1.25.40.540">
    <property type="entry name" value="TAP42-like family"/>
    <property type="match status" value="1"/>
</dbReference>
<dbReference type="PANTHER" id="PTHR10933">
    <property type="entry name" value="IMMUNOGLOBULIN-BINDING PROTEIN 1"/>
    <property type="match status" value="1"/>
</dbReference>
<dbReference type="EMBL" id="KV454542">
    <property type="protein sequence ID" value="ODV66285.1"/>
    <property type="molecule type" value="Genomic_DNA"/>
</dbReference>
<gene>
    <name evidence="2" type="ORF">HYPBUDRAFT_125513</name>
</gene>
<feature type="region of interest" description="Disordered" evidence="1">
    <location>
        <begin position="342"/>
        <end position="390"/>
    </location>
</feature>
<evidence type="ECO:0000313" key="3">
    <source>
        <dbReference type="Proteomes" id="UP000095085"/>
    </source>
</evidence>
<dbReference type="Proteomes" id="UP000095085">
    <property type="component" value="Unassembled WGS sequence"/>
</dbReference>
<dbReference type="GO" id="GO:0051721">
    <property type="term" value="F:protein phosphatase 2A binding"/>
    <property type="evidence" value="ECO:0007669"/>
    <property type="project" value="TreeGrafter"/>
</dbReference>
<dbReference type="InterPro" id="IPR007304">
    <property type="entry name" value="TAP46-like"/>
</dbReference>
<dbReference type="GO" id="GO:0009966">
    <property type="term" value="P:regulation of signal transduction"/>
    <property type="evidence" value="ECO:0007669"/>
    <property type="project" value="InterPro"/>
</dbReference>
<feature type="compositionally biased region" description="Basic and acidic residues" evidence="1">
    <location>
        <begin position="366"/>
        <end position="379"/>
    </location>
</feature>
<reference evidence="3" key="1">
    <citation type="submission" date="2016-05" db="EMBL/GenBank/DDBJ databases">
        <title>Comparative genomics of biotechnologically important yeasts.</title>
        <authorList>
            <consortium name="DOE Joint Genome Institute"/>
            <person name="Riley R."/>
            <person name="Haridas S."/>
            <person name="Wolfe K.H."/>
            <person name="Lopes M.R."/>
            <person name="Hittinger C.T."/>
            <person name="Goker M."/>
            <person name="Salamov A."/>
            <person name="Wisecaver J."/>
            <person name="Long T.M."/>
            <person name="Aerts A.L."/>
            <person name="Barry K."/>
            <person name="Choi C."/>
            <person name="Clum A."/>
            <person name="Coughlan A.Y."/>
            <person name="Deshpande S."/>
            <person name="Douglass A.P."/>
            <person name="Hanson S.J."/>
            <person name="Klenk H.-P."/>
            <person name="Labutti K."/>
            <person name="Lapidus A."/>
            <person name="Lindquist E."/>
            <person name="Lipzen A."/>
            <person name="Meier-Kolthoff J.P."/>
            <person name="Ohm R.A."/>
            <person name="Otillar R.P."/>
            <person name="Pangilinan J."/>
            <person name="Peng Y."/>
            <person name="Rokas A."/>
            <person name="Rosa C.A."/>
            <person name="Scheuner C."/>
            <person name="Sibirny A.A."/>
            <person name="Slot J.C."/>
            <person name="Stielow J.B."/>
            <person name="Sun H."/>
            <person name="Kurtzman C.P."/>
            <person name="Blackwell M."/>
            <person name="Grigoriev I.V."/>
            <person name="Jeffries T.W."/>
        </authorList>
    </citation>
    <scope>NUCLEOTIDE SEQUENCE [LARGE SCALE GENOMIC DNA]</scope>
    <source>
        <strain evidence="3">NRRL Y-1933</strain>
    </source>
</reference>
<dbReference type="STRING" id="984485.A0A1E4RGN9"/>
<dbReference type="InterPro" id="IPR038511">
    <property type="entry name" value="TAP42/TAP46-like_sf"/>
</dbReference>
<feature type="compositionally biased region" description="Basic and acidic residues" evidence="1">
    <location>
        <begin position="342"/>
        <end position="352"/>
    </location>
</feature>
<keyword evidence="3" id="KW-1185">Reference proteome</keyword>